<accession>A0A2G6KHQ5</accession>
<dbReference type="SUPFAM" id="SSF53756">
    <property type="entry name" value="UDP-Glycosyltransferase/glycogen phosphorylase"/>
    <property type="match status" value="1"/>
</dbReference>
<name>A0A2G6KHQ5_9BACT</name>
<dbReference type="AlphaFoldDB" id="A0A2G6KHQ5"/>
<dbReference type="InterPro" id="IPR051199">
    <property type="entry name" value="LPS_LOS_Heptosyltrfase"/>
</dbReference>
<dbReference type="GO" id="GO:0008713">
    <property type="term" value="F:ADP-heptose-lipopolysaccharide heptosyltransferase activity"/>
    <property type="evidence" value="ECO:0007669"/>
    <property type="project" value="TreeGrafter"/>
</dbReference>
<dbReference type="Gene3D" id="3.40.50.2000">
    <property type="entry name" value="Glycogen Phosphorylase B"/>
    <property type="match status" value="2"/>
</dbReference>
<comment type="caution">
    <text evidence="3">The sequence shown here is derived from an EMBL/GenBank/DDBJ whole genome shotgun (WGS) entry which is preliminary data.</text>
</comment>
<gene>
    <name evidence="3" type="ORF">CSA56_05200</name>
</gene>
<keyword evidence="2" id="KW-0808">Transferase</keyword>
<protein>
    <recommendedName>
        <fullName evidence="5">ADP-heptose--LPS heptosyltransferase</fullName>
    </recommendedName>
</protein>
<sequence>MKILISYLTGLGNTILFLPTLRTLRQQFPEAAIDVIVRHQASKEILERIGCCREILVFNPSIHRTFFERIEFFREFRRKCYDVSLTAFPSNRAEFNLFSFLAGARRRIAPKYRVGYWQTCAFLQTEFVDMRADLHEVEENLLLLNPLGVQRELGAENKTGFPLTPEEQLYADQFLEASECTSSDILIGFHPGCNPAQGNLYRRWPTASFAELGDRLIEAFGAKILIGFGGPEETPLLEEIVRLMTHQPIQTEPVSIFNTAALMKKCCLFVAADSGLMHLSTAMNVPTVSLSGPIDSRRNAPYGTGHTLIKADLPCVPCNTYPHEQYGGSYIRCIYDGDRQGACMQSISADHVFERIVEMYSDRLVSRK</sequence>
<evidence type="ECO:0000256" key="2">
    <source>
        <dbReference type="ARBA" id="ARBA00022679"/>
    </source>
</evidence>
<proteinExistence type="predicted"/>
<dbReference type="EMBL" id="PDSK01000056">
    <property type="protein sequence ID" value="PIE35184.1"/>
    <property type="molecule type" value="Genomic_DNA"/>
</dbReference>
<organism evidence="3 4">
    <name type="scientific">candidate division KSB3 bacterium</name>
    <dbReference type="NCBI Taxonomy" id="2044937"/>
    <lineage>
        <taxon>Bacteria</taxon>
        <taxon>candidate division KSB3</taxon>
    </lineage>
</organism>
<dbReference type="PANTHER" id="PTHR30160">
    <property type="entry name" value="TETRAACYLDISACCHARIDE 4'-KINASE-RELATED"/>
    <property type="match status" value="1"/>
</dbReference>
<dbReference type="CDD" id="cd03789">
    <property type="entry name" value="GT9_LPS_heptosyltransferase"/>
    <property type="match status" value="1"/>
</dbReference>
<dbReference type="InterPro" id="IPR002201">
    <property type="entry name" value="Glyco_trans_9"/>
</dbReference>
<keyword evidence="1" id="KW-0328">Glycosyltransferase</keyword>
<evidence type="ECO:0008006" key="5">
    <source>
        <dbReference type="Google" id="ProtNLM"/>
    </source>
</evidence>
<dbReference type="GO" id="GO:0009244">
    <property type="term" value="P:lipopolysaccharide core region biosynthetic process"/>
    <property type="evidence" value="ECO:0007669"/>
    <property type="project" value="TreeGrafter"/>
</dbReference>
<reference evidence="3 4" key="1">
    <citation type="submission" date="2017-10" db="EMBL/GenBank/DDBJ databases">
        <title>Novel microbial diversity and functional potential in the marine mammal oral microbiome.</title>
        <authorList>
            <person name="Dudek N.K."/>
            <person name="Sun C.L."/>
            <person name="Burstein D."/>
            <person name="Kantor R.S."/>
            <person name="Aliaga Goltsman D.S."/>
            <person name="Bik E.M."/>
            <person name="Thomas B.C."/>
            <person name="Banfield J.F."/>
            <person name="Relman D.A."/>
        </authorList>
    </citation>
    <scope>NUCLEOTIDE SEQUENCE [LARGE SCALE GENOMIC DNA]</scope>
    <source>
        <strain evidence="3">DOLJORAL78_47_16</strain>
    </source>
</reference>
<evidence type="ECO:0000313" key="3">
    <source>
        <dbReference type="EMBL" id="PIE35184.1"/>
    </source>
</evidence>
<dbReference type="Pfam" id="PF01075">
    <property type="entry name" value="Glyco_transf_9"/>
    <property type="match status" value="1"/>
</dbReference>
<evidence type="ECO:0000313" key="4">
    <source>
        <dbReference type="Proteomes" id="UP000230821"/>
    </source>
</evidence>
<dbReference type="Proteomes" id="UP000230821">
    <property type="component" value="Unassembled WGS sequence"/>
</dbReference>
<evidence type="ECO:0000256" key="1">
    <source>
        <dbReference type="ARBA" id="ARBA00022676"/>
    </source>
</evidence>
<dbReference type="GO" id="GO:0005829">
    <property type="term" value="C:cytosol"/>
    <property type="evidence" value="ECO:0007669"/>
    <property type="project" value="TreeGrafter"/>
</dbReference>